<evidence type="ECO:0000256" key="1">
    <source>
        <dbReference type="SAM" id="MobiDB-lite"/>
    </source>
</evidence>
<dbReference type="Proteomes" id="UP001176429">
    <property type="component" value="Unassembled WGS sequence"/>
</dbReference>
<evidence type="ECO:0000313" key="2">
    <source>
        <dbReference type="EMBL" id="MDO7875245.1"/>
    </source>
</evidence>
<accession>A0ABT9BBT8</accession>
<sequence>MQDLFQGIIPPDKAAEALGFFQKGMAILTPYLTPRTPEQRQDMLKMGPATVDFIAKAHGYATANEKFRPVILDMEEFDADAASLATLAPLHRLLGGIDLDVDSTMMTSGSDSYAAALMVYNNVKMLAKAGFPGAQAAYDDMRASLPNGGKGGAPKKPKPQG</sequence>
<keyword evidence="3" id="KW-1185">Reference proteome</keyword>
<dbReference type="EMBL" id="JAUQSY010000006">
    <property type="protein sequence ID" value="MDO7875245.1"/>
    <property type="molecule type" value="Genomic_DNA"/>
</dbReference>
<organism evidence="2 3">
    <name type="scientific">Hymenobacter aranciens</name>
    <dbReference type="NCBI Taxonomy" id="3063996"/>
    <lineage>
        <taxon>Bacteria</taxon>
        <taxon>Pseudomonadati</taxon>
        <taxon>Bacteroidota</taxon>
        <taxon>Cytophagia</taxon>
        <taxon>Cytophagales</taxon>
        <taxon>Hymenobacteraceae</taxon>
        <taxon>Hymenobacter</taxon>
    </lineage>
</organism>
<evidence type="ECO:0000313" key="3">
    <source>
        <dbReference type="Proteomes" id="UP001176429"/>
    </source>
</evidence>
<feature type="region of interest" description="Disordered" evidence="1">
    <location>
        <begin position="142"/>
        <end position="161"/>
    </location>
</feature>
<protein>
    <submittedName>
        <fullName evidence="2">Uncharacterized protein</fullName>
    </submittedName>
</protein>
<gene>
    <name evidence="2" type="ORF">Q5H93_10920</name>
</gene>
<name>A0ABT9BBT8_9BACT</name>
<reference evidence="2" key="1">
    <citation type="submission" date="2023-07" db="EMBL/GenBank/DDBJ databases">
        <authorList>
            <person name="Kim M.K."/>
        </authorList>
    </citation>
    <scope>NUCLEOTIDE SEQUENCE</scope>
    <source>
        <strain evidence="2">ASUV-10-1</strain>
    </source>
</reference>
<comment type="caution">
    <text evidence="2">The sequence shown here is derived from an EMBL/GenBank/DDBJ whole genome shotgun (WGS) entry which is preliminary data.</text>
</comment>
<proteinExistence type="predicted"/>
<dbReference type="RefSeq" id="WP_305006562.1">
    <property type="nucleotide sequence ID" value="NZ_JAUQSY010000006.1"/>
</dbReference>